<comment type="catalytic activity">
    <reaction evidence="1 11">
        <text>5-(2-hydroxyethyl)-4-methylthiazole + ATP = 4-methyl-5-(2-phosphooxyethyl)-thiazole + ADP + H(+)</text>
        <dbReference type="Rhea" id="RHEA:24212"/>
        <dbReference type="ChEBI" id="CHEBI:15378"/>
        <dbReference type="ChEBI" id="CHEBI:17957"/>
        <dbReference type="ChEBI" id="CHEBI:30616"/>
        <dbReference type="ChEBI" id="CHEBI:58296"/>
        <dbReference type="ChEBI" id="CHEBI:456216"/>
        <dbReference type="EC" id="2.7.1.50"/>
    </reaction>
</comment>
<dbReference type="NCBIfam" id="NF006830">
    <property type="entry name" value="PRK09355.1"/>
    <property type="match status" value="1"/>
</dbReference>
<dbReference type="PIRSF" id="PIRSF000513">
    <property type="entry name" value="Thz_kinase"/>
    <property type="match status" value="1"/>
</dbReference>
<dbReference type="GO" id="GO:0110051">
    <property type="term" value="P:metabolite repair"/>
    <property type="evidence" value="ECO:0007669"/>
    <property type="project" value="TreeGrafter"/>
</dbReference>
<dbReference type="PRINTS" id="PR01099">
    <property type="entry name" value="HYETHTZKNASE"/>
</dbReference>
<keyword evidence="7 11" id="KW-0418">Kinase</keyword>
<evidence type="ECO:0000256" key="9">
    <source>
        <dbReference type="ARBA" id="ARBA00022842"/>
    </source>
</evidence>
<dbReference type="GO" id="GO:0009229">
    <property type="term" value="P:thiamine diphosphate biosynthetic process"/>
    <property type="evidence" value="ECO:0007669"/>
    <property type="project" value="UniProtKB-UniRule"/>
</dbReference>
<dbReference type="NCBIfam" id="TIGR00694">
    <property type="entry name" value="thiM"/>
    <property type="match status" value="1"/>
</dbReference>
<evidence type="ECO:0000256" key="3">
    <source>
        <dbReference type="ARBA" id="ARBA00004868"/>
    </source>
</evidence>
<name>A0A0H4KPY9_9BACI</name>
<evidence type="ECO:0000256" key="11">
    <source>
        <dbReference type="HAMAP-Rule" id="MF_00228"/>
    </source>
</evidence>
<dbReference type="UniPathway" id="UPA00060">
    <property type="reaction ID" value="UER00139"/>
</dbReference>
<dbReference type="HAMAP" id="MF_00228">
    <property type="entry name" value="Thz_kinase"/>
    <property type="match status" value="1"/>
</dbReference>
<dbReference type="AlphaFoldDB" id="A0A0H4KPY9"/>
<sequence length="273" mass="29228">MKQKISELLKETREKNPLVHHITNAVTINDCANATLAAGGSPVMADAIEEVEEMTSISSALVINFGTIKKDSLVAMEKAMRKANEKDIPVVFDPVGVGATTYRTKSVQWLLEQVKVTVIRGNVSEVASLIGVEAKTSGVDAGEVGEDKTTIAKKTAKKYNTVVVISGEIDVITDGERVVYVENGHQMLTSVSGTGCMTASIIGCFVGASRSVLEGALAGISYMGLAGERAVKRLKEGEGVGTFKINLFDELSTLTNTVWEKEVKMYEAKQPIL</sequence>
<dbReference type="EMBL" id="CP011974">
    <property type="protein sequence ID" value="AKO95001.1"/>
    <property type="molecule type" value="Genomic_DNA"/>
</dbReference>
<evidence type="ECO:0000256" key="1">
    <source>
        <dbReference type="ARBA" id="ARBA00001771"/>
    </source>
</evidence>
<reference evidence="12 13" key="1">
    <citation type="journal article" date="2015" name="PLoS ONE">
        <title>Genome Sequence of Bacillus endophyticus and Analysis of Its Companion Mechanism in the Ketogulonigenium vulgare-Bacillus Strain Consortium.</title>
        <authorList>
            <person name="Jia N."/>
            <person name="Du J."/>
            <person name="Ding M.Z."/>
            <person name="Gao F."/>
            <person name="Yuan Y.J."/>
        </authorList>
    </citation>
    <scope>NUCLEOTIDE SEQUENCE [LARGE SCALE GENOMIC DNA]</scope>
    <source>
        <strain evidence="12 13">Hbe603</strain>
    </source>
</reference>
<dbReference type="CDD" id="cd01170">
    <property type="entry name" value="THZ_kinase"/>
    <property type="match status" value="1"/>
</dbReference>
<evidence type="ECO:0000256" key="6">
    <source>
        <dbReference type="ARBA" id="ARBA00022741"/>
    </source>
</evidence>
<dbReference type="GO" id="GO:0009228">
    <property type="term" value="P:thiamine biosynthetic process"/>
    <property type="evidence" value="ECO:0007669"/>
    <property type="project" value="UniProtKB-KW"/>
</dbReference>
<dbReference type="GO" id="GO:0000287">
    <property type="term" value="F:magnesium ion binding"/>
    <property type="evidence" value="ECO:0007669"/>
    <property type="project" value="UniProtKB-UniRule"/>
</dbReference>
<comment type="cofactor">
    <cofactor evidence="2 11">
        <name>Mg(2+)</name>
        <dbReference type="ChEBI" id="CHEBI:18420"/>
    </cofactor>
</comment>
<dbReference type="GO" id="GO:0004417">
    <property type="term" value="F:hydroxyethylthiazole kinase activity"/>
    <property type="evidence" value="ECO:0007669"/>
    <property type="project" value="UniProtKB-UniRule"/>
</dbReference>
<dbReference type="EC" id="2.7.1.50" evidence="11"/>
<organism evidence="12 13">
    <name type="scientific">Priestia filamentosa</name>
    <dbReference type="NCBI Taxonomy" id="1402861"/>
    <lineage>
        <taxon>Bacteria</taxon>
        <taxon>Bacillati</taxon>
        <taxon>Bacillota</taxon>
        <taxon>Bacilli</taxon>
        <taxon>Bacillales</taxon>
        <taxon>Bacillaceae</taxon>
        <taxon>Priestia</taxon>
    </lineage>
</organism>
<dbReference type="Proteomes" id="UP000036202">
    <property type="component" value="Chromosome"/>
</dbReference>
<keyword evidence="10 11" id="KW-0784">Thiamine biosynthesis</keyword>
<feature type="binding site" evidence="11">
    <location>
        <position position="120"/>
    </location>
    <ligand>
        <name>ATP</name>
        <dbReference type="ChEBI" id="CHEBI:30616"/>
    </ligand>
</feature>
<keyword evidence="9 11" id="KW-0460">Magnesium</keyword>
<feature type="binding site" evidence="11">
    <location>
        <position position="166"/>
    </location>
    <ligand>
        <name>ATP</name>
        <dbReference type="ChEBI" id="CHEBI:30616"/>
    </ligand>
</feature>
<comment type="function">
    <text evidence="11">Catalyzes the phosphorylation of the hydroxyl group of 4-methyl-5-beta-hydroxyethylthiazole (THZ).</text>
</comment>
<keyword evidence="6 11" id="KW-0547">Nucleotide-binding</keyword>
<evidence type="ECO:0000256" key="2">
    <source>
        <dbReference type="ARBA" id="ARBA00001946"/>
    </source>
</evidence>
<reference evidence="13" key="2">
    <citation type="submission" date="2015-06" db="EMBL/GenBank/DDBJ databases">
        <title>Genome Sequence of Bacillus endophyticus and Analysis of its Companion Mechanism in the Ketogulonigenium vulgare-Bacillus strain Consortium.</title>
        <authorList>
            <person name="Jia N."/>
            <person name="Du J."/>
            <person name="Ding M.-Z."/>
            <person name="Gao F."/>
            <person name="Yuan Y.-J."/>
        </authorList>
    </citation>
    <scope>NUCLEOTIDE SEQUENCE [LARGE SCALE GENOMIC DNA]</scope>
    <source>
        <strain evidence="13">Hbe603</strain>
    </source>
</reference>
<dbReference type="PANTHER" id="PTHR12592:SF0">
    <property type="entry name" value="ATP-DEPENDENT (S)-NAD(P)H-HYDRATE DEHYDRATASE"/>
    <property type="match status" value="1"/>
</dbReference>
<dbReference type="Pfam" id="PF02110">
    <property type="entry name" value="HK"/>
    <property type="match status" value="1"/>
</dbReference>
<keyword evidence="13" id="KW-1185">Reference proteome</keyword>
<comment type="pathway">
    <text evidence="3 11">Cofactor biosynthesis; thiamine diphosphate biosynthesis; 4-methyl-5-(2-phosphoethyl)-thiazole from 5-(2-hydroxyethyl)-4-methylthiazole: step 1/1.</text>
</comment>
<evidence type="ECO:0000256" key="7">
    <source>
        <dbReference type="ARBA" id="ARBA00022777"/>
    </source>
</evidence>
<proteinExistence type="inferred from homology"/>
<dbReference type="PANTHER" id="PTHR12592">
    <property type="entry name" value="ATP-DEPENDENT (S)-NAD(P)H-HYDRATE DEHYDRATASE FAMILY MEMBER"/>
    <property type="match status" value="1"/>
</dbReference>
<evidence type="ECO:0000256" key="10">
    <source>
        <dbReference type="ARBA" id="ARBA00022977"/>
    </source>
</evidence>
<dbReference type="InterPro" id="IPR029056">
    <property type="entry name" value="Ribokinase-like"/>
</dbReference>
<dbReference type="SUPFAM" id="SSF53613">
    <property type="entry name" value="Ribokinase-like"/>
    <property type="match status" value="1"/>
</dbReference>
<protein>
    <recommendedName>
        <fullName evidence="11">Hydroxyethylthiazole kinase</fullName>
        <ecNumber evidence="11">2.7.1.50</ecNumber>
    </recommendedName>
    <alternativeName>
        <fullName evidence="11">4-methyl-5-beta-hydroxyethylthiazole kinase</fullName>
        <shortName evidence="11">TH kinase</shortName>
        <shortName evidence="11">Thz kinase</shortName>
    </alternativeName>
</protein>
<dbReference type="KEGG" id="beo:BEH_07000"/>
<accession>A0A0H4KPY9</accession>
<evidence type="ECO:0000313" key="13">
    <source>
        <dbReference type="Proteomes" id="UP000036202"/>
    </source>
</evidence>
<keyword evidence="4 11" id="KW-0808">Transferase</keyword>
<dbReference type="PATRIC" id="fig|135735.6.peg.1410"/>
<comment type="similarity">
    <text evidence="11">Belongs to the Thz kinase family.</text>
</comment>
<feature type="binding site" evidence="11">
    <location>
        <position position="44"/>
    </location>
    <ligand>
        <name>substrate</name>
    </ligand>
</feature>
<keyword evidence="8 11" id="KW-0067">ATP-binding</keyword>
<keyword evidence="5 11" id="KW-0479">Metal-binding</keyword>
<feature type="binding site" evidence="11">
    <location>
        <position position="193"/>
    </location>
    <ligand>
        <name>substrate</name>
    </ligand>
</feature>
<evidence type="ECO:0000256" key="4">
    <source>
        <dbReference type="ARBA" id="ARBA00022679"/>
    </source>
</evidence>
<gene>
    <name evidence="11" type="primary">thiM</name>
    <name evidence="12" type="ORF">BEH_07000</name>
</gene>
<evidence type="ECO:0000256" key="8">
    <source>
        <dbReference type="ARBA" id="ARBA00022840"/>
    </source>
</evidence>
<dbReference type="InterPro" id="IPR000417">
    <property type="entry name" value="Hyethyz_kinase"/>
</dbReference>
<evidence type="ECO:0000313" key="12">
    <source>
        <dbReference type="EMBL" id="AKO95001.1"/>
    </source>
</evidence>
<dbReference type="GO" id="GO:0005524">
    <property type="term" value="F:ATP binding"/>
    <property type="evidence" value="ECO:0007669"/>
    <property type="project" value="UniProtKB-UniRule"/>
</dbReference>
<dbReference type="Gene3D" id="3.40.1190.20">
    <property type="match status" value="1"/>
</dbReference>
<evidence type="ECO:0000256" key="5">
    <source>
        <dbReference type="ARBA" id="ARBA00022723"/>
    </source>
</evidence>